<dbReference type="Gene3D" id="3.30.420.40">
    <property type="match status" value="2"/>
</dbReference>
<dbReference type="PANTHER" id="PTHR42749">
    <property type="entry name" value="CELL SHAPE-DETERMINING PROTEIN MREB"/>
    <property type="match status" value="1"/>
</dbReference>
<proteinExistence type="predicted"/>
<evidence type="ECO:0000313" key="5">
    <source>
        <dbReference type="EMBL" id="QUR66052.1"/>
    </source>
</evidence>
<protein>
    <submittedName>
        <fullName evidence="5">Hsp70 family protein</fullName>
    </submittedName>
</protein>
<dbReference type="GO" id="GO:0005524">
    <property type="term" value="F:ATP binding"/>
    <property type="evidence" value="ECO:0007669"/>
    <property type="project" value="UniProtKB-KW"/>
</dbReference>
<keyword evidence="2" id="KW-0067">ATP-binding</keyword>
<feature type="compositionally biased region" description="Low complexity" evidence="4">
    <location>
        <begin position="545"/>
        <end position="602"/>
    </location>
</feature>
<reference evidence="5" key="1">
    <citation type="submission" date="2019-12" db="EMBL/GenBank/DDBJ databases">
        <title>Mycobacterium spongiae sp. nov.</title>
        <authorList>
            <person name="Stinear T."/>
        </authorList>
    </citation>
    <scope>NUCLEOTIDE SEQUENCE</scope>
    <source>
        <strain evidence="5">FSD4b-SM</strain>
    </source>
</reference>
<dbReference type="InterPro" id="IPR013126">
    <property type="entry name" value="Hsp_70_fam"/>
</dbReference>
<dbReference type="Gene3D" id="3.90.640.10">
    <property type="entry name" value="Actin, Chain A, domain 4"/>
    <property type="match status" value="1"/>
</dbReference>
<evidence type="ECO:0000256" key="3">
    <source>
        <dbReference type="ARBA" id="ARBA00023186"/>
    </source>
</evidence>
<dbReference type="Proteomes" id="UP000682202">
    <property type="component" value="Chromosome"/>
</dbReference>
<sequence>MYDPLGLSIGTANLVAARNGITPVCRRAALTLYPHCAPKIGALGENPNATDSGTRITGFVERIVDAAELVSPDGSVHDPELLLVEALDAMAVAAGADTSSSEISIAVPAHWTPATVQALRNGLRTHIGFVRSGMAPRLVSDAVAALAAVNSELELPLSGVVGLLDFGSSGTYATLVERTADFAVDFGASDLEPVSDTMRYEGFSGNGIDQALLAYALDELGHSDHPATANTAVGQVCQLREQCRAAKERLSAYGVTELAAELRGRRLSVQVTRAQLEDLISDGLNGFIRAFDDMLARNRAGFADLAAVVTVGGGANIPLVAQRLSSHIGRPVLTASQPAYSAASGALLLATRGREHNVATRASIGLLAKAAPGTNVIELPAGDVMVIDAEALTDRELAWSQTDFPSDAPARFDEDPYNEEGPCWSMRLNAIELPKEPPWRRLRVSQLLIGLSAAVAMTAIGGVGFTVTAIERRQASQIPIVPSIAPVPPSRFGETEPEAEISLPPSPTAVPIPSAAPTSAAAPPMPSAAAPAPEVTPTTVPPVTPATTTPSQAPAATTTPTTTAPPATTSPTVTTPSTTPMTPTLEGTATTAAAPEAAAPMTPASPPAATPASPTAPTPKMKTEWLHIPGIPIPIPVPVPKHFGDLAPENPFLIPGPE</sequence>
<feature type="region of interest" description="Disordered" evidence="4">
    <location>
        <begin position="482"/>
        <end position="622"/>
    </location>
</feature>
<organism evidence="5 6">
    <name type="scientific">Mycobacterium spongiae</name>
    <dbReference type="NCBI Taxonomy" id="886343"/>
    <lineage>
        <taxon>Bacteria</taxon>
        <taxon>Bacillati</taxon>
        <taxon>Actinomycetota</taxon>
        <taxon>Actinomycetes</taxon>
        <taxon>Mycobacteriales</taxon>
        <taxon>Mycobacteriaceae</taxon>
        <taxon>Mycobacterium</taxon>
    </lineage>
</organism>
<dbReference type="EMBL" id="CP046600">
    <property type="protein sequence ID" value="QUR66052.1"/>
    <property type="molecule type" value="Genomic_DNA"/>
</dbReference>
<keyword evidence="6" id="KW-1185">Reference proteome</keyword>
<dbReference type="KEGG" id="mspg:F6B93_02215"/>
<keyword evidence="3" id="KW-0143">Chaperone</keyword>
<feature type="compositionally biased region" description="Low complexity" evidence="4">
    <location>
        <begin position="511"/>
        <end position="538"/>
    </location>
</feature>
<gene>
    <name evidence="5" type="ORF">F6B93_02215</name>
</gene>
<dbReference type="SUPFAM" id="SSF53067">
    <property type="entry name" value="Actin-like ATPase domain"/>
    <property type="match status" value="1"/>
</dbReference>
<dbReference type="Pfam" id="PF00012">
    <property type="entry name" value="HSP70"/>
    <property type="match status" value="1"/>
</dbReference>
<feature type="compositionally biased region" description="Pro residues" evidence="4">
    <location>
        <begin position="603"/>
        <end position="617"/>
    </location>
</feature>
<accession>A0A975JUQ3</accession>
<dbReference type="GO" id="GO:0140662">
    <property type="term" value="F:ATP-dependent protein folding chaperone"/>
    <property type="evidence" value="ECO:0007669"/>
    <property type="project" value="InterPro"/>
</dbReference>
<keyword evidence="1" id="KW-0547">Nucleotide-binding</keyword>
<dbReference type="CDD" id="cd10170">
    <property type="entry name" value="ASKHA_NBD_HSP70"/>
    <property type="match status" value="1"/>
</dbReference>
<evidence type="ECO:0000313" key="6">
    <source>
        <dbReference type="Proteomes" id="UP000682202"/>
    </source>
</evidence>
<evidence type="ECO:0000256" key="1">
    <source>
        <dbReference type="ARBA" id="ARBA00022741"/>
    </source>
</evidence>
<dbReference type="RefSeq" id="WP_211697531.1">
    <property type="nucleotide sequence ID" value="NZ_CP046600.1"/>
</dbReference>
<dbReference type="InterPro" id="IPR043129">
    <property type="entry name" value="ATPase_NBD"/>
</dbReference>
<dbReference type="AlphaFoldDB" id="A0A975JUQ3"/>
<dbReference type="PANTHER" id="PTHR42749:SF1">
    <property type="entry name" value="CELL SHAPE-DETERMINING PROTEIN MREB"/>
    <property type="match status" value="1"/>
</dbReference>
<evidence type="ECO:0000256" key="2">
    <source>
        <dbReference type="ARBA" id="ARBA00022840"/>
    </source>
</evidence>
<name>A0A975JUQ3_9MYCO</name>
<evidence type="ECO:0000256" key="4">
    <source>
        <dbReference type="SAM" id="MobiDB-lite"/>
    </source>
</evidence>